<dbReference type="Pfam" id="PF06721">
    <property type="entry name" value="DUF1204"/>
    <property type="match status" value="1"/>
</dbReference>
<proteinExistence type="predicted"/>
<evidence type="ECO:0000259" key="2">
    <source>
        <dbReference type="Pfam" id="PF06721"/>
    </source>
</evidence>
<dbReference type="EMBL" id="QGKV02000297">
    <property type="protein sequence ID" value="KAF3609894.1"/>
    <property type="molecule type" value="Genomic_DNA"/>
</dbReference>
<feature type="compositionally biased region" description="Low complexity" evidence="1">
    <location>
        <begin position="34"/>
        <end position="43"/>
    </location>
</feature>
<comment type="caution">
    <text evidence="3">The sequence shown here is derived from an EMBL/GenBank/DDBJ whole genome shotgun (WGS) entry which is preliminary data.</text>
</comment>
<protein>
    <recommendedName>
        <fullName evidence="2">DUF1204 domain-containing protein</fullName>
    </recommendedName>
</protein>
<evidence type="ECO:0000313" key="3">
    <source>
        <dbReference type="EMBL" id="KAF3609894.1"/>
    </source>
</evidence>
<feature type="region of interest" description="Disordered" evidence="1">
    <location>
        <begin position="324"/>
        <end position="397"/>
    </location>
</feature>
<dbReference type="Proteomes" id="UP000266723">
    <property type="component" value="Unassembled WGS sequence"/>
</dbReference>
<feature type="region of interest" description="Disordered" evidence="1">
    <location>
        <begin position="412"/>
        <end position="437"/>
    </location>
</feature>
<evidence type="ECO:0000256" key="1">
    <source>
        <dbReference type="SAM" id="MobiDB-lite"/>
    </source>
</evidence>
<feature type="region of interest" description="Disordered" evidence="1">
    <location>
        <begin position="1"/>
        <end position="54"/>
    </location>
</feature>
<keyword evidence="4" id="KW-1185">Reference proteome</keyword>
<dbReference type="PANTHER" id="PTHR31099:SF49">
    <property type="entry name" value="MYOSIN HEAVY CHAIN-LIKE PROTEIN"/>
    <property type="match status" value="1"/>
</dbReference>
<evidence type="ECO:0000313" key="4">
    <source>
        <dbReference type="Proteomes" id="UP000266723"/>
    </source>
</evidence>
<gene>
    <name evidence="3" type="ORF">DY000_02048530</name>
</gene>
<sequence>MRIESSLSSASVEDRVDSPQSSLSLLPSPPPSPTSRRGSESTSDNTPIARWPFLRRDGGSSFRWNIRTTPEQSSGRVPQLVDEEIVDLEDDGEDAADAPVEDVPPAGLPSVLTRAMLDGIARTCRFPRQLQMRAPTADERPWTPPPGWMCLYEAFFTHSRLWFSLPRLLTSYAAARDIALTQFTPAAMRNVVAALVLGAEVGIDVDLRFFEELATISRNPGTPNTFYINIKSRHGILRGRVNKAHEWFQRYFFIRIDSASMADLNAVLRGTWNSSPKRHPISLPPPAGFPRGVENIRELGVQLWSDFDRDHIFRSVPHISAAVWGAPSGDRSGRRDRSSLCPSSPVPPRRAARSPSVRTRGVRRDIPPYSSVMNDEVTGPSLREGNRGMAQSNPLNRDVEPERVFCESDGMTPAAPEGGEPVSVERGASDTAPTGGFMADATRSVVREGRESRSLKRPCECVPTEGAPEKKISRRDPYARVFRYNKDTPFVNDERACAEYFYLPRNAFTDIPDVDDLVHAQEFKDMSRSTAQSNAHAVRLMYLYERELRRVRAKLEDMFAEKESCDARIKELEVTVYGLSSSAEVLRAELAASSGREAILRREDYAAKEVARAVREAVAKYWGRLERVRAYLDDQERVKEIVFKENQMTGIVSCHEVCIEEGIPIPSEKLRRHRVALREYTDLLDNTEVATLENDDLVLSPLPSSS</sequence>
<reference evidence="3 4" key="1">
    <citation type="journal article" date="2020" name="BMC Genomics">
        <title>Intraspecific diversification of the crop wild relative Brassica cretica Lam. using demographic model selection.</title>
        <authorList>
            <person name="Kioukis A."/>
            <person name="Michalopoulou V.A."/>
            <person name="Briers L."/>
            <person name="Pirintsos S."/>
            <person name="Studholme D.J."/>
            <person name="Pavlidis P."/>
            <person name="Sarris P.F."/>
        </authorList>
    </citation>
    <scope>NUCLEOTIDE SEQUENCE [LARGE SCALE GENOMIC DNA]</scope>
    <source>
        <strain evidence="4">cv. PFS-1207/04</strain>
    </source>
</reference>
<feature type="compositionally biased region" description="Polar residues" evidence="1">
    <location>
        <begin position="1"/>
        <end position="11"/>
    </location>
</feature>
<dbReference type="InterPro" id="IPR009596">
    <property type="entry name" value="DUF1204"/>
</dbReference>
<name>A0ABQ7F213_BRACR</name>
<feature type="domain" description="DUF1204" evidence="2">
    <location>
        <begin position="597"/>
        <end position="696"/>
    </location>
</feature>
<organism evidence="3 4">
    <name type="scientific">Brassica cretica</name>
    <name type="common">Mustard</name>
    <dbReference type="NCBI Taxonomy" id="69181"/>
    <lineage>
        <taxon>Eukaryota</taxon>
        <taxon>Viridiplantae</taxon>
        <taxon>Streptophyta</taxon>
        <taxon>Embryophyta</taxon>
        <taxon>Tracheophyta</taxon>
        <taxon>Spermatophyta</taxon>
        <taxon>Magnoliopsida</taxon>
        <taxon>eudicotyledons</taxon>
        <taxon>Gunneridae</taxon>
        <taxon>Pentapetalae</taxon>
        <taxon>rosids</taxon>
        <taxon>malvids</taxon>
        <taxon>Brassicales</taxon>
        <taxon>Brassicaceae</taxon>
        <taxon>Brassiceae</taxon>
        <taxon>Brassica</taxon>
    </lineage>
</organism>
<accession>A0ABQ7F213</accession>
<dbReference type="PANTHER" id="PTHR31099">
    <property type="entry name" value="OS06G0165300 PROTEIN"/>
    <property type="match status" value="1"/>
</dbReference>